<evidence type="ECO:0000256" key="5">
    <source>
        <dbReference type="ARBA" id="ARBA00022725"/>
    </source>
</evidence>
<feature type="transmembrane region" description="Helical" evidence="10">
    <location>
        <begin position="2080"/>
        <end position="2101"/>
    </location>
</feature>
<dbReference type="GO" id="GO:0004984">
    <property type="term" value="F:olfactory receptor activity"/>
    <property type="evidence" value="ECO:0007669"/>
    <property type="project" value="InterPro"/>
</dbReference>
<evidence type="ECO:0000256" key="4">
    <source>
        <dbReference type="ARBA" id="ARBA00022692"/>
    </source>
</evidence>
<feature type="transmembrane region" description="Helical" evidence="10">
    <location>
        <begin position="806"/>
        <end position="827"/>
    </location>
</feature>
<protein>
    <submittedName>
        <fullName evidence="11">Putative odorant receptor 13a</fullName>
    </submittedName>
</protein>
<feature type="transmembrane region" description="Helical" evidence="10">
    <location>
        <begin position="1156"/>
        <end position="1177"/>
    </location>
</feature>
<keyword evidence="5" id="KW-0552">Olfaction</keyword>
<organism evidence="11 12">
    <name type="scientific">Trachymyrmex septentrionalis</name>
    <dbReference type="NCBI Taxonomy" id="34720"/>
    <lineage>
        <taxon>Eukaryota</taxon>
        <taxon>Metazoa</taxon>
        <taxon>Ecdysozoa</taxon>
        <taxon>Arthropoda</taxon>
        <taxon>Hexapoda</taxon>
        <taxon>Insecta</taxon>
        <taxon>Pterygota</taxon>
        <taxon>Neoptera</taxon>
        <taxon>Endopterygota</taxon>
        <taxon>Hymenoptera</taxon>
        <taxon>Apocrita</taxon>
        <taxon>Aculeata</taxon>
        <taxon>Formicoidea</taxon>
        <taxon>Formicidae</taxon>
        <taxon>Myrmicinae</taxon>
        <taxon>Trachymyrmex</taxon>
    </lineage>
</organism>
<feature type="transmembrane region" description="Helical" evidence="10">
    <location>
        <begin position="26"/>
        <end position="49"/>
    </location>
</feature>
<sequence>MTAISTVALSVQIGLRFVGIWPNASYALFFRGVWILTTGIVQTFQYWWIIIHLGTDDMSHLMDGLSVTMEYSVMFLKLIILWLNSRIFYDILAAMAADWGEAAISEMHTMKNKANLSRHFSNVIIGLHSAAAFSYGIGVLVSHSNDYDIDGVKPVREFTLKLQLPFESDESPRYELVMCLEFLHQLASSATTGSKMISDAAYESIWYDFKPNECKLILFIIVRSQRRLTITAGKIMDLSLERFTSIRTVANTYSVSTTLPYSLLCLKLIILWQNQKLFNDILTSMSRDWRNCDAVAFDVRIMTNKATLSHRCSMLIIGVYSIAVVVYVSVIMEFNSINSESGRGELFLKMEFPFVYEFSPIYEIVMFTQFVQLLSNASVIGILNALIITLELTLVLSGFVNEEIKKRGFLCEMIPTSTVSRPVEIGLRLTGIWPNSSIFFRLLWTLVMGTGLIFQYHYLLIHFSIKELPNLIDGLSTTLPYNLLFFKLVVLWVNNRLFIDILTAMSNDWSEYSNIYAMIDKAILAHRCSKVTIGVYSTAVLLYSTASINFRKQTNGSCRELLIKMELPFEFCNSPIYEIVECVQFVHLMAVASAIGMLDALMVTLMLHIGGQIDLMQQEVEEICPKNNKYNLPTTILKSLINKHHKIIAFSENIESLFSHIALMQFFSNTLIICCIGFLIVTSMGTDEGVRMLVKTLFFYIAITLEAFIFCFAGIYLSNKSRTIGDAVYESVWYTLKPRDCRILLLVIMRSQKCLTITAGKFMDLSLEGFTNILRRGSMTTTSTVALVVQIGLRGIGFWPNTPCALLFRCLWILTIGIVQTLQYWWIVIHFRTDDMSHLMDGLSVTIEYSVMSLKLIILWFNSRIFYDVLAAMATDWREATSSEMNIMMSKANLSRRISNIIVTLHAASFVCFGIEVLASYTDDYDDDETLVRVFTLKLQLPSQCNESPLYELVTGLEFFHQLAASTTTGVLNSLLITLSKMIGDAAYKSVWYDFTPKESKLVLLIILRSQRRLTITAGNMMDLSLEGFTNMSRRDNMITSTVALWVQIGLRSIGFWPNTPCALLFRCLWILTIGIVQTFQYWWIIIHLRTDDMSYLMDGLSVTIEYSVMSLKLIILWFNSRIFYNVLAAMAADWREATSSEMHIMMSKANLSRRFSNVIIGLHSVAVMCFGIEVLASHTNDADHGIETPVRAFTLKLQLPLRCNESPLYELVMSLEFLHQLAASTTTGVLNSLLITLSKMIGDAAYKSVWYDFTPKESKLVLLIILRSQRRLTITAGNMMDLSLEGFTSYAYIFAHFDLSDLSVFVDGLSITFGYSLSFLKLINLWFNRRKLFAILDTMDKDWSDAIHSDVSTMIRYANWSRQCSNVMITTNALAVFFYVIGGLILRSMIQNNDDSTRELPIKMEFPFKIDNFPIFELILILQFFHDLSVACIIAMLNALLVTLVLHVSGQIDIMLQGFMEISSKHTSRSSLAAIKDLVNRHQRIIDLSDDIEDLFSNIALLQFIWNTLVICCIGFVIVISIGTEAGATTITKSLIFYVAITLEAFVFCYAGEYLSAKSKSISDAAYECLWYDLTPSECRILMFLMLRSQKRLTITAGKITDLSLEGFTTCFLIGQFLYELVLASIVGMMNALLVSLILHVSGQIDIMQQDINEISNSKYDPSLSLIVIKGLICKHQKIITLSENIENLYTYIALMQLLWNTLVICCTGFVIIILVCAFNEEYFFVVLLQTIGTNSSATTSIKSVSFYIAITLEVFILCFAGEFLSAKSRSISDAVYESLWYNMPPTNSRILLFMILRSQKRLTITAGKVVDLTLEGFTNVRLALVQYYQYTYVFVHFDLNDLWLLMDCLSLTLGYSLAFLKLLVLWWNRRIFYYILKAIDEDWSECAINDSYKSTMVSMADLSRRFANVSFSIYAFSAFFLSIGEHLLQSMDDQFDNSSRELPIKMEFPFDVSKSPIFECFLIGQFFYDLVIASVVNLINVLLVALILHVSGQIDIMQQDLFEISNKKYDRSTFLAVIKSLICKHQKIITLSESIENLYTYIALMQVLWNTLVMCCTGFVIIIALSSNKGVMVLIKSMFLYTVKTLEVFVFCYAGEFLSSKVTLFRVNRLATQYTSHFGTT</sequence>
<evidence type="ECO:0000256" key="9">
    <source>
        <dbReference type="ARBA" id="ARBA00023224"/>
    </source>
</evidence>
<feature type="transmembrane region" description="Helical" evidence="10">
    <location>
        <begin position="1746"/>
        <end position="1766"/>
    </location>
</feature>
<accession>A0A195F322</accession>
<dbReference type="GO" id="GO:0005886">
    <property type="term" value="C:plasma membrane"/>
    <property type="evidence" value="ECO:0007669"/>
    <property type="project" value="TreeGrafter"/>
</dbReference>
<dbReference type="PANTHER" id="PTHR21137">
    <property type="entry name" value="ODORANT RECEPTOR"/>
    <property type="match status" value="1"/>
</dbReference>
<feature type="transmembrane region" description="Helical" evidence="10">
    <location>
        <begin position="847"/>
        <end position="867"/>
    </location>
</feature>
<keyword evidence="7 10" id="KW-0472">Membrane</keyword>
<dbReference type="InterPro" id="IPR004117">
    <property type="entry name" value="7tm6_olfct_rcpt"/>
</dbReference>
<feature type="transmembrane region" description="Helical" evidence="10">
    <location>
        <begin position="1699"/>
        <end position="1720"/>
    </location>
</feature>
<evidence type="ECO:0000256" key="3">
    <source>
        <dbReference type="ARBA" id="ARBA00022606"/>
    </source>
</evidence>
<keyword evidence="6 10" id="KW-1133">Transmembrane helix</keyword>
<evidence type="ECO:0000256" key="6">
    <source>
        <dbReference type="ARBA" id="ARBA00022989"/>
    </source>
</evidence>
<evidence type="ECO:0000256" key="7">
    <source>
        <dbReference type="ARBA" id="ARBA00023136"/>
    </source>
</evidence>
<feature type="transmembrane region" description="Helical" evidence="10">
    <location>
        <begin position="1064"/>
        <end position="1087"/>
    </location>
</feature>
<feature type="transmembrane region" description="Helical" evidence="10">
    <location>
        <begin position="1429"/>
        <end position="1449"/>
    </location>
</feature>
<evidence type="ECO:0000256" key="2">
    <source>
        <dbReference type="ARBA" id="ARBA00022475"/>
    </source>
</evidence>
<keyword evidence="4 10" id="KW-0812">Transmembrane</keyword>
<feature type="transmembrane region" description="Helical" evidence="10">
    <location>
        <begin position="2049"/>
        <end position="2068"/>
    </location>
</feature>
<evidence type="ECO:0000313" key="12">
    <source>
        <dbReference type="Proteomes" id="UP000078541"/>
    </source>
</evidence>
<feature type="transmembrane region" description="Helical" evidence="10">
    <location>
        <begin position="479"/>
        <end position="499"/>
    </location>
</feature>
<feature type="transmembrane region" description="Helical" evidence="10">
    <location>
        <begin position="380"/>
        <end position="400"/>
    </location>
</feature>
<dbReference type="GO" id="GO:0005549">
    <property type="term" value="F:odorant binding"/>
    <property type="evidence" value="ECO:0007669"/>
    <property type="project" value="InterPro"/>
</dbReference>
<feature type="transmembrane region" description="Helical" evidence="10">
    <location>
        <begin position="1536"/>
        <end position="1556"/>
    </location>
</feature>
<dbReference type="GO" id="GO:0007165">
    <property type="term" value="P:signal transduction"/>
    <property type="evidence" value="ECO:0007669"/>
    <property type="project" value="UniProtKB-KW"/>
</dbReference>
<dbReference type="STRING" id="34720.A0A195F322"/>
<feature type="transmembrane region" description="Helical" evidence="10">
    <location>
        <begin position="1844"/>
        <end position="1869"/>
    </location>
</feature>
<feature type="transmembrane region" description="Helical" evidence="10">
    <location>
        <begin position="1306"/>
        <end position="1328"/>
    </location>
</feature>
<feature type="transmembrane region" description="Helical" evidence="10">
    <location>
        <begin position="1505"/>
        <end position="1524"/>
    </location>
</feature>
<dbReference type="Proteomes" id="UP000078541">
    <property type="component" value="Unassembled WGS sequence"/>
</dbReference>
<keyword evidence="8 11" id="KW-0675">Receptor</keyword>
<dbReference type="PANTHER" id="PTHR21137:SF35">
    <property type="entry name" value="ODORANT RECEPTOR 19A-RELATED"/>
    <property type="match status" value="1"/>
</dbReference>
<feature type="transmembrane region" description="Helical" evidence="10">
    <location>
        <begin position="1107"/>
        <end position="1135"/>
    </location>
</feature>
<feature type="transmembrane region" description="Helical" evidence="10">
    <location>
        <begin position="697"/>
        <end position="717"/>
    </location>
</feature>
<feature type="transmembrane region" description="Helical" evidence="10">
    <location>
        <begin position="61"/>
        <end position="83"/>
    </location>
</feature>
<evidence type="ECO:0000256" key="8">
    <source>
        <dbReference type="ARBA" id="ARBA00023170"/>
    </source>
</evidence>
<evidence type="ECO:0000256" key="1">
    <source>
        <dbReference type="ARBA" id="ARBA00004651"/>
    </source>
</evidence>
<keyword evidence="9" id="KW-0807">Transducer</keyword>
<feature type="transmembrane region" description="Helical" evidence="10">
    <location>
        <begin position="314"/>
        <end position="334"/>
    </location>
</feature>
<feature type="transmembrane region" description="Helical" evidence="10">
    <location>
        <begin position="666"/>
        <end position="685"/>
    </location>
</feature>
<keyword evidence="2" id="KW-1003">Cell membrane</keyword>
<gene>
    <name evidence="11" type="ORF">ALC56_10971</name>
</gene>
<reference evidence="11 12" key="1">
    <citation type="submission" date="2016-03" db="EMBL/GenBank/DDBJ databases">
        <title>Trachymyrmex septentrionalis WGS genome.</title>
        <authorList>
            <person name="Nygaard S."/>
            <person name="Hu H."/>
            <person name="Boomsma J."/>
            <person name="Zhang G."/>
        </authorList>
    </citation>
    <scope>NUCLEOTIDE SEQUENCE [LARGE SCALE GENOMIC DNA]</scope>
    <source>
        <strain evidence="11">Tsep2-gDNA-1</strain>
        <tissue evidence="11">Whole body</tissue>
    </source>
</reference>
<feature type="transmembrane region" description="Helical" evidence="10">
    <location>
        <begin position="1622"/>
        <end position="1642"/>
    </location>
</feature>
<keyword evidence="12" id="KW-1185">Reference proteome</keyword>
<evidence type="ECO:0000256" key="10">
    <source>
        <dbReference type="SAM" id="Phobius"/>
    </source>
</evidence>
<feature type="transmembrane region" description="Helical" evidence="10">
    <location>
        <begin position="1365"/>
        <end position="1387"/>
    </location>
</feature>
<name>A0A195F322_9HYME</name>
<feature type="transmembrane region" description="Helical" evidence="10">
    <location>
        <begin position="898"/>
        <end position="921"/>
    </location>
</feature>
<dbReference type="Pfam" id="PF02949">
    <property type="entry name" value="7tm_6"/>
    <property type="match status" value="8"/>
</dbReference>
<comment type="subcellular location">
    <subcellularLocation>
        <location evidence="1">Cell membrane</location>
        <topology evidence="1">Multi-pass membrane protein</topology>
    </subcellularLocation>
</comment>
<feature type="transmembrane region" description="Helical" evidence="10">
    <location>
        <begin position="1908"/>
        <end position="1926"/>
    </location>
</feature>
<feature type="transmembrane region" description="Helical" evidence="10">
    <location>
        <begin position="1968"/>
        <end position="1990"/>
    </location>
</feature>
<evidence type="ECO:0000313" key="11">
    <source>
        <dbReference type="EMBL" id="KYN34484.1"/>
    </source>
</evidence>
<feature type="transmembrane region" description="Helical" evidence="10">
    <location>
        <begin position="438"/>
        <end position="459"/>
    </location>
</feature>
<keyword evidence="3" id="KW-0716">Sensory transduction</keyword>
<dbReference type="EMBL" id="KQ981856">
    <property type="protein sequence ID" value="KYN34484.1"/>
    <property type="molecule type" value="Genomic_DNA"/>
</dbReference>
<proteinExistence type="predicted"/>